<organism evidence="2 3">
    <name type="scientific">Rhizobium alvei</name>
    <dbReference type="NCBI Taxonomy" id="1132659"/>
    <lineage>
        <taxon>Bacteria</taxon>
        <taxon>Pseudomonadati</taxon>
        <taxon>Pseudomonadota</taxon>
        <taxon>Alphaproteobacteria</taxon>
        <taxon>Hyphomicrobiales</taxon>
        <taxon>Rhizobiaceae</taxon>
        <taxon>Rhizobium/Agrobacterium group</taxon>
        <taxon>Rhizobium</taxon>
    </lineage>
</organism>
<dbReference type="SUPFAM" id="SSF52317">
    <property type="entry name" value="Class I glutamine amidotransferase-like"/>
    <property type="match status" value="1"/>
</dbReference>
<dbReference type="Gene3D" id="3.40.50.880">
    <property type="match status" value="1"/>
</dbReference>
<protein>
    <submittedName>
        <fullName evidence="2">Type 1 glutamine amidotransferase</fullName>
        <ecNumber evidence="2">3.4.-.-</ecNumber>
    </submittedName>
</protein>
<dbReference type="EMBL" id="JAUOZU010000014">
    <property type="protein sequence ID" value="MDO6966024.1"/>
    <property type="molecule type" value="Genomic_DNA"/>
</dbReference>
<gene>
    <name evidence="2" type="ORF">Q4481_18855</name>
</gene>
<dbReference type="EC" id="3.4.-.-" evidence="2"/>
<dbReference type="InterPro" id="IPR029062">
    <property type="entry name" value="Class_I_gatase-like"/>
</dbReference>
<dbReference type="GO" id="GO:0016787">
    <property type="term" value="F:hydrolase activity"/>
    <property type="evidence" value="ECO:0007669"/>
    <property type="project" value="UniProtKB-KW"/>
</dbReference>
<keyword evidence="2" id="KW-0378">Hydrolase</keyword>
<evidence type="ECO:0000313" key="2">
    <source>
        <dbReference type="EMBL" id="MDO6966024.1"/>
    </source>
</evidence>
<dbReference type="Proteomes" id="UP001174932">
    <property type="component" value="Unassembled WGS sequence"/>
</dbReference>
<dbReference type="Pfam" id="PF00117">
    <property type="entry name" value="GATase"/>
    <property type="match status" value="1"/>
</dbReference>
<evidence type="ECO:0000259" key="1">
    <source>
        <dbReference type="Pfam" id="PF00117"/>
    </source>
</evidence>
<dbReference type="RefSeq" id="WP_304377951.1">
    <property type="nucleotide sequence ID" value="NZ_JAUOZU010000014.1"/>
</dbReference>
<dbReference type="CDD" id="cd01741">
    <property type="entry name" value="GATase1_1"/>
    <property type="match status" value="1"/>
</dbReference>
<reference evidence="2" key="2">
    <citation type="submission" date="2023-07" db="EMBL/GenBank/DDBJ databases">
        <authorList>
            <person name="Shen H."/>
        </authorList>
    </citation>
    <scope>NUCLEOTIDE SEQUENCE</scope>
    <source>
        <strain evidence="2">TNR-22</strain>
    </source>
</reference>
<accession>A0ABT8YRX1</accession>
<dbReference type="InterPro" id="IPR044992">
    <property type="entry name" value="ChyE-like"/>
</dbReference>
<feature type="domain" description="Glutamine amidotransferase" evidence="1">
    <location>
        <begin position="66"/>
        <end position="207"/>
    </location>
</feature>
<reference evidence="2" key="1">
    <citation type="journal article" date="2015" name="Int. J. Syst. Evol. Microbiol.">
        <title>Rhizobium alvei sp. nov., isolated from a freshwater river.</title>
        <authorList>
            <person name="Sheu S.Y."/>
            <person name="Huang H.W."/>
            <person name="Young C.C."/>
            <person name="Chen W.M."/>
        </authorList>
    </citation>
    <scope>NUCLEOTIDE SEQUENCE</scope>
    <source>
        <strain evidence="2">TNR-22</strain>
    </source>
</reference>
<evidence type="ECO:0000313" key="3">
    <source>
        <dbReference type="Proteomes" id="UP001174932"/>
    </source>
</evidence>
<dbReference type="InterPro" id="IPR017926">
    <property type="entry name" value="GATASE"/>
</dbReference>
<dbReference type="PANTHER" id="PTHR42695:SF5">
    <property type="entry name" value="GLUTAMINE AMIDOTRANSFERASE YLR126C-RELATED"/>
    <property type="match status" value="1"/>
</dbReference>
<dbReference type="PROSITE" id="PS51273">
    <property type="entry name" value="GATASE_TYPE_1"/>
    <property type="match status" value="1"/>
</dbReference>
<name>A0ABT8YRX1_9HYPH</name>
<keyword evidence="2" id="KW-0315">Glutamine amidotransferase</keyword>
<sequence length="243" mass="26479">MPRKKLLFISQFAEPGTYDKSVWRRLQGGEDETIAIDALLDSVGLRSAIDYQGIKAHEGEALPDDPAAFDAVILGGSFASVADGYEWQLRIADWLGRYRQTGKPLMGICGGHQLMSKTLGGRVEKIPTGPEVGSLPLDVSDAGRSHYLFDGFDPDAPFFFGNSDRVVDLPEGTVVLATRPNLPAAAVDHGGNWVSVQFHPETTCDRMATCWMDRDPSQSAKYHFIPGCERMVANYLRAAGFGA</sequence>
<proteinExistence type="predicted"/>
<keyword evidence="3" id="KW-1185">Reference proteome</keyword>
<dbReference type="PANTHER" id="PTHR42695">
    <property type="entry name" value="GLUTAMINE AMIDOTRANSFERASE YLR126C-RELATED"/>
    <property type="match status" value="1"/>
</dbReference>
<comment type="caution">
    <text evidence="2">The sequence shown here is derived from an EMBL/GenBank/DDBJ whole genome shotgun (WGS) entry which is preliminary data.</text>
</comment>